<comment type="caution">
    <text evidence="1">The sequence shown here is derived from an EMBL/GenBank/DDBJ whole genome shotgun (WGS) entry which is preliminary data.</text>
</comment>
<evidence type="ECO:0000313" key="1">
    <source>
        <dbReference type="EMBL" id="TNY22405.1"/>
    </source>
</evidence>
<gene>
    <name evidence="1" type="ORF">DMC30DRAFT_149449</name>
</gene>
<dbReference type="EMBL" id="SOZI01000026">
    <property type="protein sequence ID" value="TNY22405.1"/>
    <property type="molecule type" value="Genomic_DNA"/>
</dbReference>
<protein>
    <recommendedName>
        <fullName evidence="3">F-box domain-containing protein</fullName>
    </recommendedName>
</protein>
<name>A0A5C5G0G5_9BASI</name>
<sequence>MTSPTLLGSLEVTPGMDSTTLNNCAISASVAASPPPPADMCTTPTPFRLLDLPDELKLAVVAFVDERDPSPTFPSGPSTELLALSATSRWFHAVCRPLVWRSLRFVPDNVLRPVHYRRKRDMRALRHLVETRARQGAPLPIVALSVADLSADNEDLYDEGAVDELPDEEKACVQVIQHLACSSLQVLFLKGMELHRDLGEAILRAIAASPKLSALRFNQVDFFPFEPHVVHEFGPLPHVKTLQIMHSDPEISGLVSKCPNIDSLLLWPSLRRVGRHMDAVKGLLPHLRNLSLDSVREAHAFRVIADEIIRLSDTGTALPLEELFLEGPCVPEDLAVLVDAIARLPALRRLALYQVHEPKPALVADLARAAPQVEALTLVAGDCQEAVEWAAPLEDYLSQLSRFPQLRFFAWDRQSPRGPDEQDRRAVRQSQVEYGTLARLGGACKRLREAVCLTSDVSEGCVPRVSLLSLALSCRGLGRQAGSCRRRQHGETD</sequence>
<dbReference type="AlphaFoldDB" id="A0A5C5G0G5"/>
<proteinExistence type="predicted"/>
<dbReference type="OrthoDB" id="2520810at2759"/>
<dbReference type="SUPFAM" id="SSF52047">
    <property type="entry name" value="RNI-like"/>
    <property type="match status" value="1"/>
</dbReference>
<evidence type="ECO:0000313" key="2">
    <source>
        <dbReference type="Proteomes" id="UP000311382"/>
    </source>
</evidence>
<organism evidence="1 2">
    <name type="scientific">Rhodotorula diobovata</name>
    <dbReference type="NCBI Taxonomy" id="5288"/>
    <lineage>
        <taxon>Eukaryota</taxon>
        <taxon>Fungi</taxon>
        <taxon>Dikarya</taxon>
        <taxon>Basidiomycota</taxon>
        <taxon>Pucciniomycotina</taxon>
        <taxon>Microbotryomycetes</taxon>
        <taxon>Sporidiobolales</taxon>
        <taxon>Sporidiobolaceae</taxon>
        <taxon>Rhodotorula</taxon>
    </lineage>
</organism>
<dbReference type="Gene3D" id="3.80.10.10">
    <property type="entry name" value="Ribonuclease Inhibitor"/>
    <property type="match status" value="1"/>
</dbReference>
<accession>A0A5C5G0G5</accession>
<evidence type="ECO:0008006" key="3">
    <source>
        <dbReference type="Google" id="ProtNLM"/>
    </source>
</evidence>
<reference evidence="1 2" key="1">
    <citation type="submission" date="2019-03" db="EMBL/GenBank/DDBJ databases">
        <title>Rhodosporidium diobovatum UCD-FST 08-225 genome sequencing, assembly, and annotation.</title>
        <authorList>
            <person name="Fakankun I.U."/>
            <person name="Fristensky B."/>
            <person name="Levin D.B."/>
        </authorList>
    </citation>
    <scope>NUCLEOTIDE SEQUENCE [LARGE SCALE GENOMIC DNA]</scope>
    <source>
        <strain evidence="1 2">UCD-FST 08-225</strain>
    </source>
</reference>
<dbReference type="Proteomes" id="UP000311382">
    <property type="component" value="Unassembled WGS sequence"/>
</dbReference>
<keyword evidence="2" id="KW-1185">Reference proteome</keyword>
<dbReference type="InterPro" id="IPR032675">
    <property type="entry name" value="LRR_dom_sf"/>
</dbReference>